<evidence type="ECO:0000313" key="3">
    <source>
        <dbReference type="Proteomes" id="UP000258379"/>
    </source>
</evidence>
<keyword evidence="1" id="KW-0812">Transmembrane</keyword>
<protein>
    <submittedName>
        <fullName evidence="2">Uncharacterized protein</fullName>
    </submittedName>
</protein>
<name>A0A3E2C329_GARVA</name>
<evidence type="ECO:0000313" key="2">
    <source>
        <dbReference type="EMBL" id="RFT26170.1"/>
    </source>
</evidence>
<gene>
    <name evidence="2" type="ORF">CG405_09340</name>
</gene>
<keyword evidence="1" id="KW-1133">Transmembrane helix</keyword>
<proteinExistence type="predicted"/>
<sequence>DTPGFCVFYGFLFVFWVVFGFVLVVVVVCCGFLRVFDTPMFWLVFNGFVVFVWCWFAFWWGLV</sequence>
<dbReference type="Proteomes" id="UP000258379">
    <property type="component" value="Unassembled WGS sequence"/>
</dbReference>
<dbReference type="AlphaFoldDB" id="A0A3E2C329"/>
<keyword evidence="1" id="KW-0472">Membrane</keyword>
<evidence type="ECO:0000256" key="1">
    <source>
        <dbReference type="SAM" id="Phobius"/>
    </source>
</evidence>
<comment type="caution">
    <text evidence="2">The sequence shown here is derived from an EMBL/GenBank/DDBJ whole genome shotgun (WGS) entry which is preliminary data.</text>
</comment>
<feature type="transmembrane region" description="Helical" evidence="1">
    <location>
        <begin position="12"/>
        <end position="33"/>
    </location>
</feature>
<reference evidence="2 3" key="1">
    <citation type="submission" date="2017-07" db="EMBL/GenBank/DDBJ databases">
        <title>A comparative genomics approach to explaining the enigmatic role of Gardnerella vaginalis in the vaginal microbiome.</title>
        <authorList>
            <person name="Vancuren S.J."/>
            <person name="Hill J.E."/>
        </authorList>
    </citation>
    <scope>NUCLEOTIDE SEQUENCE [LARGE SCALE GENOMIC DNA]</scope>
    <source>
        <strain evidence="2 3">WP023</strain>
    </source>
</reference>
<feature type="transmembrane region" description="Helical" evidence="1">
    <location>
        <begin position="40"/>
        <end position="62"/>
    </location>
</feature>
<feature type="non-terminal residue" evidence="2">
    <location>
        <position position="1"/>
    </location>
</feature>
<accession>A0A3E2C329</accession>
<dbReference type="RefSeq" id="WP_004122966.1">
    <property type="nucleotide sequence ID" value="NZ_JBLLPU010000012.1"/>
</dbReference>
<dbReference type="EMBL" id="NNRU01000016">
    <property type="protein sequence ID" value="RFT26170.1"/>
    <property type="molecule type" value="Genomic_DNA"/>
</dbReference>
<organism evidence="2 3">
    <name type="scientific">Gardnerella vaginalis</name>
    <dbReference type="NCBI Taxonomy" id="2702"/>
    <lineage>
        <taxon>Bacteria</taxon>
        <taxon>Bacillati</taxon>
        <taxon>Actinomycetota</taxon>
        <taxon>Actinomycetes</taxon>
        <taxon>Bifidobacteriales</taxon>
        <taxon>Bifidobacteriaceae</taxon>
        <taxon>Gardnerella</taxon>
    </lineage>
</organism>